<dbReference type="InterPro" id="IPR038330">
    <property type="entry name" value="TspO/MBR-related_sf"/>
</dbReference>
<name>A0A6I2F1S9_9MICO</name>
<keyword evidence="3 6" id="KW-0812">Transmembrane</keyword>
<evidence type="ECO:0000313" key="7">
    <source>
        <dbReference type="EMBL" id="MRG59435.1"/>
    </source>
</evidence>
<feature type="transmembrane region" description="Helical" evidence="6">
    <location>
        <begin position="246"/>
        <end position="265"/>
    </location>
</feature>
<comment type="similarity">
    <text evidence="2">Belongs to the TspO/BZRP family.</text>
</comment>
<gene>
    <name evidence="7" type="ORF">GE115_06045</name>
</gene>
<feature type="transmembrane region" description="Helical" evidence="6">
    <location>
        <begin position="222"/>
        <end position="240"/>
    </location>
</feature>
<dbReference type="GO" id="GO:0016020">
    <property type="term" value="C:membrane"/>
    <property type="evidence" value="ECO:0007669"/>
    <property type="project" value="UniProtKB-SubCell"/>
</dbReference>
<feature type="transmembrane region" description="Helical" evidence="6">
    <location>
        <begin position="101"/>
        <end position="118"/>
    </location>
</feature>
<evidence type="ECO:0000256" key="4">
    <source>
        <dbReference type="ARBA" id="ARBA00022989"/>
    </source>
</evidence>
<keyword evidence="4 6" id="KW-1133">Transmembrane helix</keyword>
<keyword evidence="5 6" id="KW-0472">Membrane</keyword>
<dbReference type="AlphaFoldDB" id="A0A6I2F1S9"/>
<feature type="transmembrane region" description="Helical" evidence="6">
    <location>
        <begin position="66"/>
        <end position="89"/>
    </location>
</feature>
<dbReference type="Gene3D" id="1.20.1260.100">
    <property type="entry name" value="TspO/MBR protein"/>
    <property type="match status" value="1"/>
</dbReference>
<dbReference type="PANTHER" id="PTHR33802:SF1">
    <property type="entry name" value="XK-RELATED PROTEIN"/>
    <property type="match status" value="1"/>
</dbReference>
<feature type="transmembrane region" description="Helical" evidence="6">
    <location>
        <begin position="23"/>
        <end position="46"/>
    </location>
</feature>
<evidence type="ECO:0000256" key="2">
    <source>
        <dbReference type="ARBA" id="ARBA00007524"/>
    </source>
</evidence>
<feature type="transmembrane region" description="Helical" evidence="6">
    <location>
        <begin position="163"/>
        <end position="184"/>
    </location>
</feature>
<dbReference type="RefSeq" id="WP_153683839.1">
    <property type="nucleotide sequence ID" value="NZ_WJIF01000002.1"/>
</dbReference>
<keyword evidence="8" id="KW-1185">Reference proteome</keyword>
<feature type="transmembrane region" description="Helical" evidence="6">
    <location>
        <begin position="196"/>
        <end position="215"/>
    </location>
</feature>
<dbReference type="EMBL" id="WJIF01000002">
    <property type="protein sequence ID" value="MRG59435.1"/>
    <property type="molecule type" value="Genomic_DNA"/>
</dbReference>
<evidence type="ECO:0000256" key="5">
    <source>
        <dbReference type="ARBA" id="ARBA00023136"/>
    </source>
</evidence>
<dbReference type="Pfam" id="PF03073">
    <property type="entry name" value="TspO_MBR"/>
    <property type="match status" value="1"/>
</dbReference>
<dbReference type="PANTHER" id="PTHR33802">
    <property type="entry name" value="SI:CH211-161H7.5-RELATED"/>
    <property type="match status" value="1"/>
</dbReference>
<comment type="caution">
    <text evidence="7">The sequence shown here is derived from an EMBL/GenBank/DDBJ whole genome shotgun (WGS) entry which is preliminary data.</text>
</comment>
<comment type="subcellular location">
    <subcellularLocation>
        <location evidence="1">Membrane</location>
        <topology evidence="1">Multi-pass membrane protein</topology>
    </subcellularLocation>
</comment>
<protein>
    <submittedName>
        <fullName evidence="7">Tryptophan-rich sensory protein</fullName>
    </submittedName>
</protein>
<evidence type="ECO:0000256" key="3">
    <source>
        <dbReference type="ARBA" id="ARBA00022692"/>
    </source>
</evidence>
<evidence type="ECO:0000256" key="1">
    <source>
        <dbReference type="ARBA" id="ARBA00004141"/>
    </source>
</evidence>
<sequence length="279" mass="28331">MSTAERGAAVAHSAGRGDVVRQWVVAVSAVLAIAGALVGSGVFGGTRVQDAAGGALDDDSTLLAPAGPAFSIWSLIYLGLAAYAVWQALPSQRTSDRQRSVGYLVAASMLLNALWIGVVQAGWLWLSVLVIVVLLAVLCIAYRACVLRPPRKLLDALITDGTIGLYLGWVSIATAANVAAALTASGFDGGGIPPEAWAVAVITVAVAAIAALGLWSRGGLAPMLSASWGLAWIAVGRLTGEPASTTVGVAAIAGIVVIVTATLIARFATARNRRLGGEP</sequence>
<organism evidence="7 8">
    <name type="scientific">Agromyces agglutinans</name>
    <dbReference type="NCBI Taxonomy" id="2662258"/>
    <lineage>
        <taxon>Bacteria</taxon>
        <taxon>Bacillati</taxon>
        <taxon>Actinomycetota</taxon>
        <taxon>Actinomycetes</taxon>
        <taxon>Micrococcales</taxon>
        <taxon>Microbacteriaceae</taxon>
        <taxon>Agromyces</taxon>
    </lineage>
</organism>
<dbReference type="InterPro" id="IPR004307">
    <property type="entry name" value="TspO_MBR"/>
</dbReference>
<evidence type="ECO:0000256" key="6">
    <source>
        <dbReference type="SAM" id="Phobius"/>
    </source>
</evidence>
<evidence type="ECO:0000313" key="8">
    <source>
        <dbReference type="Proteomes" id="UP000431080"/>
    </source>
</evidence>
<feature type="transmembrane region" description="Helical" evidence="6">
    <location>
        <begin position="124"/>
        <end position="142"/>
    </location>
</feature>
<dbReference type="Proteomes" id="UP000431080">
    <property type="component" value="Unassembled WGS sequence"/>
</dbReference>
<accession>A0A6I2F1S9</accession>
<proteinExistence type="inferred from homology"/>
<reference evidence="7 8" key="1">
    <citation type="submission" date="2019-10" db="EMBL/GenBank/DDBJ databases">
        <authorList>
            <person name="Nie G."/>
            <person name="Ming H."/>
            <person name="Yi B."/>
        </authorList>
    </citation>
    <scope>NUCLEOTIDE SEQUENCE [LARGE SCALE GENOMIC DNA]</scope>
    <source>
        <strain evidence="7 8">CFH 90414</strain>
    </source>
</reference>